<dbReference type="Gene3D" id="2.60.110.10">
    <property type="entry name" value="Thaumatin"/>
    <property type="match status" value="1"/>
</dbReference>
<organism evidence="12 13">
    <name type="scientific">Gossypium lobatum</name>
    <dbReference type="NCBI Taxonomy" id="34289"/>
    <lineage>
        <taxon>Eukaryota</taxon>
        <taxon>Viridiplantae</taxon>
        <taxon>Streptophyta</taxon>
        <taxon>Embryophyta</taxon>
        <taxon>Tracheophyta</taxon>
        <taxon>Spermatophyta</taxon>
        <taxon>Magnoliopsida</taxon>
        <taxon>eudicotyledons</taxon>
        <taxon>Gunneridae</taxon>
        <taxon>Pentapetalae</taxon>
        <taxon>rosids</taxon>
        <taxon>malvids</taxon>
        <taxon>Malvales</taxon>
        <taxon>Malvaceae</taxon>
        <taxon>Malvoideae</taxon>
        <taxon>Gossypium</taxon>
    </lineage>
</organism>
<evidence type="ECO:0000256" key="10">
    <source>
        <dbReference type="ARBA" id="ARBA00023157"/>
    </source>
</evidence>
<dbReference type="AlphaFoldDB" id="A0A7J8LXQ1"/>
<reference evidence="12 13" key="1">
    <citation type="journal article" date="2019" name="Genome Biol. Evol.">
        <title>Insights into the evolution of the New World diploid cottons (Gossypium, subgenus Houzingenia) based on genome sequencing.</title>
        <authorList>
            <person name="Grover C.E."/>
            <person name="Arick M.A. 2nd"/>
            <person name="Thrash A."/>
            <person name="Conover J.L."/>
            <person name="Sanders W.S."/>
            <person name="Peterson D.G."/>
            <person name="Frelichowski J.E."/>
            <person name="Scheffler J.A."/>
            <person name="Scheffler B.E."/>
            <person name="Wendel J.F."/>
        </authorList>
    </citation>
    <scope>NUCLEOTIDE SEQUENCE [LARGE SCALE GENOMIC DNA]</scope>
    <source>
        <strain evidence="12">157</strain>
        <tissue evidence="12">Leaf</tissue>
    </source>
</reference>
<dbReference type="Pfam" id="PF11891">
    <property type="entry name" value="RETICULATA-like"/>
    <property type="match status" value="1"/>
</dbReference>
<evidence type="ECO:0000256" key="9">
    <source>
        <dbReference type="ARBA" id="ARBA00023136"/>
    </source>
</evidence>
<evidence type="ECO:0000256" key="11">
    <source>
        <dbReference type="SAM" id="Phobius"/>
    </source>
</evidence>
<keyword evidence="8 11" id="KW-1133">Transmembrane helix</keyword>
<evidence type="ECO:0000256" key="5">
    <source>
        <dbReference type="ARBA" id="ARBA00022640"/>
    </source>
</evidence>
<keyword evidence="13" id="KW-1185">Reference proteome</keyword>
<accession>A0A7J8LXQ1</accession>
<dbReference type="Pfam" id="PF00314">
    <property type="entry name" value="Thaumatin"/>
    <property type="match status" value="1"/>
</dbReference>
<dbReference type="InterPro" id="IPR037176">
    <property type="entry name" value="Osmotin/thaumatin-like_sf"/>
</dbReference>
<dbReference type="SUPFAM" id="SSF49870">
    <property type="entry name" value="Osmotin, thaumatin-like protein"/>
    <property type="match status" value="1"/>
</dbReference>
<keyword evidence="5" id="KW-0934">Plastid</keyword>
<keyword evidence="9 11" id="KW-0472">Membrane</keyword>
<dbReference type="GO" id="GO:0031969">
    <property type="term" value="C:chloroplast membrane"/>
    <property type="evidence" value="ECO:0007669"/>
    <property type="project" value="UniProtKB-SubCell"/>
</dbReference>
<dbReference type="PROSITE" id="PS51367">
    <property type="entry name" value="THAUMATIN_2"/>
    <property type="match status" value="1"/>
</dbReference>
<evidence type="ECO:0000256" key="3">
    <source>
        <dbReference type="ARBA" id="ARBA00010793"/>
    </source>
</evidence>
<comment type="caution">
    <text evidence="12">The sequence shown here is derived from an EMBL/GenBank/DDBJ whole genome shotgun (WGS) entry which is preliminary data.</text>
</comment>
<evidence type="ECO:0000313" key="13">
    <source>
        <dbReference type="Proteomes" id="UP000593572"/>
    </source>
</evidence>
<comment type="similarity">
    <text evidence="2">Belongs to the thaumatin family.</text>
</comment>
<feature type="non-terminal residue" evidence="12">
    <location>
        <position position="380"/>
    </location>
</feature>
<dbReference type="FunFam" id="2.60.110.10:FF:000002">
    <property type="entry name" value="Thaumatin-like protein 1a"/>
    <property type="match status" value="1"/>
</dbReference>
<evidence type="ECO:0000256" key="1">
    <source>
        <dbReference type="ARBA" id="ARBA00004508"/>
    </source>
</evidence>
<keyword evidence="10" id="KW-1015">Disulfide bond</keyword>
<comment type="subcellular location">
    <subcellularLocation>
        <location evidence="1">Plastid</location>
        <location evidence="1">Chloroplast membrane</location>
        <topology evidence="1">Multi-pass membrane protein</topology>
    </subcellularLocation>
</comment>
<protein>
    <recommendedName>
        <fullName evidence="14">Thaumatin-like protein</fullName>
    </recommendedName>
</protein>
<dbReference type="EMBL" id="JABEZX010000005">
    <property type="protein sequence ID" value="MBA0557173.1"/>
    <property type="molecule type" value="Genomic_DNA"/>
</dbReference>
<name>A0A7J8LXQ1_9ROSI</name>
<dbReference type="PRINTS" id="PR00347">
    <property type="entry name" value="THAUMATIN"/>
</dbReference>
<feature type="transmembrane region" description="Helical" evidence="11">
    <location>
        <begin position="66"/>
        <end position="86"/>
    </location>
</feature>
<keyword evidence="4" id="KW-0150">Chloroplast</keyword>
<feature type="transmembrane region" description="Helical" evidence="11">
    <location>
        <begin position="6"/>
        <end position="23"/>
    </location>
</feature>
<evidence type="ECO:0000256" key="4">
    <source>
        <dbReference type="ARBA" id="ARBA00022528"/>
    </source>
</evidence>
<feature type="non-terminal residue" evidence="12">
    <location>
        <position position="1"/>
    </location>
</feature>
<evidence type="ECO:0000256" key="2">
    <source>
        <dbReference type="ARBA" id="ARBA00010607"/>
    </source>
</evidence>
<sequence length="380" mass="40620">AAELCIVGLAAGAVQGSFLNFLASKKKEKLSVSIPSVSTNALGYGAFLGLYANLRYQLLCGFDQAMANYFDVIGVALFFSTALRVLNVQVGERSRLAWLGVEVDPLVQSDDLLKAYNRPSEDGTRSSSKWFISKNAIVSGLGLLGIKQGNVESVADVETGALKPRRKRIVRKKCKETIWPAIITDGSSFHGEGFTLEPGKTAFYNAPDGWSGRMWGRTGCDFDKTGNGTCQTGNCGTSVNCTSAGSLPVTIAEFTLGDNIDYYDVSLVDGFNLPIVIKPGGGKGNCSTAGCDGDLRQNCSSDLSFKKNGKVVGCRSACDVFNTDEYCCRGTYEDPVACLPTNYSKSFKLVCPAASSYAYDDRVSIITCSASDYMVAFCAT</sequence>
<evidence type="ECO:0008006" key="14">
    <source>
        <dbReference type="Google" id="ProtNLM"/>
    </source>
</evidence>
<dbReference type="SMART" id="SM00205">
    <property type="entry name" value="THN"/>
    <property type="match status" value="1"/>
</dbReference>
<evidence type="ECO:0000256" key="7">
    <source>
        <dbReference type="ARBA" id="ARBA00022946"/>
    </source>
</evidence>
<dbReference type="CDD" id="cd09218">
    <property type="entry name" value="TLP-PA"/>
    <property type="match status" value="1"/>
</dbReference>
<dbReference type="Proteomes" id="UP000593572">
    <property type="component" value="Unassembled WGS sequence"/>
</dbReference>
<proteinExistence type="inferred from homology"/>
<dbReference type="PANTHER" id="PTHR31048">
    <property type="entry name" value="OS03G0233200 PROTEIN"/>
    <property type="match status" value="1"/>
</dbReference>
<evidence type="ECO:0000256" key="6">
    <source>
        <dbReference type="ARBA" id="ARBA00022692"/>
    </source>
</evidence>
<dbReference type="InterPro" id="IPR001938">
    <property type="entry name" value="Thaumatin"/>
</dbReference>
<gene>
    <name evidence="12" type="ORF">Golob_027221</name>
</gene>
<comment type="similarity">
    <text evidence="3">Belongs to the RETICULATA family.</text>
</comment>
<dbReference type="InterPro" id="IPR021825">
    <property type="entry name" value="RETICULATA-related"/>
</dbReference>
<keyword evidence="6 11" id="KW-0812">Transmembrane</keyword>
<feature type="transmembrane region" description="Helical" evidence="11">
    <location>
        <begin position="30"/>
        <end position="54"/>
    </location>
</feature>
<evidence type="ECO:0000313" key="12">
    <source>
        <dbReference type="EMBL" id="MBA0557173.1"/>
    </source>
</evidence>
<evidence type="ECO:0000256" key="8">
    <source>
        <dbReference type="ARBA" id="ARBA00022989"/>
    </source>
</evidence>
<keyword evidence="7" id="KW-0809">Transit peptide</keyword>